<evidence type="ECO:0000256" key="1">
    <source>
        <dbReference type="ARBA" id="ARBA00012920"/>
    </source>
</evidence>
<evidence type="ECO:0000313" key="7">
    <source>
        <dbReference type="Proteomes" id="UP000752171"/>
    </source>
</evidence>
<dbReference type="InterPro" id="IPR027473">
    <property type="entry name" value="L-asparaginase_C"/>
</dbReference>
<dbReference type="InterPro" id="IPR036152">
    <property type="entry name" value="Asp/glu_Ase-like_sf"/>
</dbReference>
<dbReference type="Pfam" id="PF17763">
    <property type="entry name" value="Asparaginase_C"/>
    <property type="match status" value="1"/>
</dbReference>
<dbReference type="GO" id="GO:0004067">
    <property type="term" value="F:asparaginase activity"/>
    <property type="evidence" value="ECO:0007669"/>
    <property type="project" value="UniProtKB-UniRule"/>
</dbReference>
<dbReference type="PROSITE" id="PS51732">
    <property type="entry name" value="ASN_GLN_ASE_3"/>
    <property type="match status" value="1"/>
</dbReference>
<evidence type="ECO:0000259" key="4">
    <source>
        <dbReference type="Pfam" id="PF00710"/>
    </source>
</evidence>
<dbReference type="SMART" id="SM00870">
    <property type="entry name" value="Asparaginase"/>
    <property type="match status" value="1"/>
</dbReference>
<dbReference type="GO" id="GO:0009066">
    <property type="term" value="P:aspartate family amino acid metabolic process"/>
    <property type="evidence" value="ECO:0007669"/>
    <property type="project" value="UniProtKB-ARBA"/>
</dbReference>
<dbReference type="EC" id="3.5.1.1" evidence="1"/>
<dbReference type="PRINTS" id="PR00139">
    <property type="entry name" value="ASNGLNASE"/>
</dbReference>
<evidence type="ECO:0000256" key="2">
    <source>
        <dbReference type="PROSITE-ProRule" id="PRU10100"/>
    </source>
</evidence>
<evidence type="ECO:0000313" key="6">
    <source>
        <dbReference type="EMBL" id="KAG9280030.1"/>
    </source>
</evidence>
<organism evidence="6 7">
    <name type="scientific">Astyanax mexicanus</name>
    <name type="common">Blind cave fish</name>
    <name type="synonym">Astyanax fasciatus mexicanus</name>
    <dbReference type="NCBI Taxonomy" id="7994"/>
    <lineage>
        <taxon>Eukaryota</taxon>
        <taxon>Metazoa</taxon>
        <taxon>Chordata</taxon>
        <taxon>Craniata</taxon>
        <taxon>Vertebrata</taxon>
        <taxon>Euteleostomi</taxon>
        <taxon>Actinopterygii</taxon>
        <taxon>Neopterygii</taxon>
        <taxon>Teleostei</taxon>
        <taxon>Ostariophysi</taxon>
        <taxon>Characiformes</taxon>
        <taxon>Characoidei</taxon>
        <taxon>Acestrorhamphidae</taxon>
        <taxon>Acestrorhamphinae</taxon>
        <taxon>Astyanax</taxon>
    </lineage>
</organism>
<dbReference type="PIRSF" id="PIRSF001220">
    <property type="entry name" value="L-ASNase_gatD"/>
    <property type="match status" value="1"/>
</dbReference>
<accession>A0A8T2M8W1</accession>
<dbReference type="EMBL" id="JAICCE010000003">
    <property type="protein sequence ID" value="KAG9280030.1"/>
    <property type="molecule type" value="Genomic_DNA"/>
</dbReference>
<gene>
    <name evidence="6" type="ORF">AMEX_G5617</name>
</gene>
<dbReference type="OrthoDB" id="542841at2759"/>
<feature type="active site" evidence="2">
    <location>
        <position position="190"/>
    </location>
</feature>
<reference evidence="6 7" key="1">
    <citation type="submission" date="2021-07" db="EMBL/GenBank/DDBJ databases">
        <authorList>
            <person name="Imarazene B."/>
            <person name="Zahm M."/>
            <person name="Klopp C."/>
            <person name="Cabau C."/>
            <person name="Beille S."/>
            <person name="Jouanno E."/>
            <person name="Castinel A."/>
            <person name="Lluch J."/>
            <person name="Gil L."/>
            <person name="Kuchtly C."/>
            <person name="Lopez Roques C."/>
            <person name="Donnadieu C."/>
            <person name="Parrinello H."/>
            <person name="Journot L."/>
            <person name="Du K."/>
            <person name="Schartl M."/>
            <person name="Retaux S."/>
            <person name="Guiguen Y."/>
        </authorList>
    </citation>
    <scope>NUCLEOTIDE SEQUENCE [LARGE SCALE GENOMIC DNA]</scope>
    <source>
        <strain evidence="6">Pach_M1</strain>
        <tissue evidence="6">Testis</tissue>
    </source>
</reference>
<evidence type="ECO:0000259" key="5">
    <source>
        <dbReference type="Pfam" id="PF17763"/>
    </source>
</evidence>
<comment type="caution">
    <text evidence="6">The sequence shown here is derived from an EMBL/GenBank/DDBJ whole genome shotgun (WGS) entry which is preliminary data.</text>
</comment>
<dbReference type="PIRSF" id="PIRSF500176">
    <property type="entry name" value="L_ASNase"/>
    <property type="match status" value="1"/>
</dbReference>
<dbReference type="InterPro" id="IPR006034">
    <property type="entry name" value="Asparaginase/glutaminase-like"/>
</dbReference>
<dbReference type="SUPFAM" id="SSF53774">
    <property type="entry name" value="Glutaminase/Asparaginase"/>
    <property type="match status" value="1"/>
</dbReference>
<dbReference type="PANTHER" id="PTHR11707">
    <property type="entry name" value="L-ASPARAGINASE"/>
    <property type="match status" value="1"/>
</dbReference>
<feature type="domain" description="Asparaginase/glutaminase C-terminal" evidence="5">
    <location>
        <begin position="317"/>
        <end position="429"/>
    </location>
</feature>
<dbReference type="InterPro" id="IPR027474">
    <property type="entry name" value="L-asparaginase_N"/>
</dbReference>
<dbReference type="PROSITE" id="PS00917">
    <property type="entry name" value="ASN_GLN_ASE_2"/>
    <property type="match status" value="1"/>
</dbReference>
<dbReference type="SFLD" id="SFLDS00057">
    <property type="entry name" value="Glutaminase/Asparaginase"/>
    <property type="match status" value="1"/>
</dbReference>
<feature type="region of interest" description="Disordered" evidence="3">
    <location>
        <begin position="20"/>
        <end position="85"/>
    </location>
</feature>
<dbReference type="Gene3D" id="3.40.50.40">
    <property type="match status" value="1"/>
</dbReference>
<dbReference type="AlphaFoldDB" id="A0A8T2M8W1"/>
<dbReference type="InterPro" id="IPR040919">
    <property type="entry name" value="Asparaginase_C"/>
</dbReference>
<dbReference type="Proteomes" id="UP000752171">
    <property type="component" value="Unassembled WGS sequence"/>
</dbReference>
<sequence length="452" mass="50233">MDRKVLIIYCGGTFGMWTKEEDKKGTARKEDKKVDAGAGTARKEDKKADAGAGTARKEDKKADAGAASGTGRKEDKKADAGAGKLEPQPLKDIKKFIEDHSKLYDHFAKKTVELQEDGCITLYQQLCEDDPEDKSTAKADDKERKIFYKFDSLQNPKDSSSAGPEDWIDLTEKIRDNLKKYDGFVVIHGTDTMAFISSALSFLLGNIEKPVIVTGAQLPIFNPRSDGLCNLIDSLLIAGCYSDEPVLHKVMLCYQRKLYQGNRVMKVDCDSFSVFDSPEVCPIASLETTIKLMKEMQLSSAPRTETVEFMLKKVPAVRMLKFSPGITEEGVRGVLHEAEGVILETFGNGNVPEEEWLRKLLIDADKNNVLMLNCTQVLRGRVASVYAASKILTEANVIPGYDITPVAGMTKMVWVLKLNVNHQKRCEIMNHSVYGESCAPTLKFNLKIEVKK</sequence>
<dbReference type="InterPro" id="IPR027475">
    <property type="entry name" value="Asparaginase/glutaminase_AS2"/>
</dbReference>
<evidence type="ECO:0000256" key="3">
    <source>
        <dbReference type="SAM" id="MobiDB-lite"/>
    </source>
</evidence>
<protein>
    <recommendedName>
        <fullName evidence="1">asparaginase</fullName>
        <ecNumber evidence="1">3.5.1.1</ecNumber>
    </recommendedName>
</protein>
<proteinExistence type="predicted"/>
<feature type="domain" description="L-asparaginase N-terminal" evidence="4">
    <location>
        <begin position="4"/>
        <end position="294"/>
    </location>
</feature>
<dbReference type="InterPro" id="IPR037152">
    <property type="entry name" value="L-asparaginase_N_sf"/>
</dbReference>
<dbReference type="PANTHER" id="PTHR11707:SF28">
    <property type="entry name" value="60 KDA LYSOPHOSPHOLIPASE"/>
    <property type="match status" value="1"/>
</dbReference>
<dbReference type="Pfam" id="PF00710">
    <property type="entry name" value="Asparaginase"/>
    <property type="match status" value="1"/>
</dbReference>
<feature type="compositionally biased region" description="Basic and acidic residues" evidence="3">
    <location>
        <begin position="20"/>
        <end position="63"/>
    </location>
</feature>
<dbReference type="Gene3D" id="3.40.50.1170">
    <property type="entry name" value="L-asparaginase, N-terminal domain"/>
    <property type="match status" value="1"/>
</dbReference>
<name>A0A8T2M8W1_ASTMX</name>